<name>G2YJ54_BOTF4</name>
<proteinExistence type="predicted"/>
<dbReference type="InParanoid" id="G2YJ54"/>
<dbReference type="EMBL" id="FQ790337">
    <property type="protein sequence ID" value="CCD51741.1"/>
    <property type="molecule type" value="Genomic_DNA"/>
</dbReference>
<sequence length="79" mass="9025">MTMLTRKDSSANTYDLVLGLTQDFHLKNSKGASNSDDWVAIGVFLRFMQLQLHLSLFKQSQVENETCNKLLSTLGYRRV</sequence>
<reference evidence="2" key="1">
    <citation type="journal article" date="2011" name="PLoS Genet.">
        <title>Genomic analysis of the necrotrophic fungal pathogens Sclerotinia sclerotiorum and Botrytis cinerea.</title>
        <authorList>
            <person name="Amselem J."/>
            <person name="Cuomo C.A."/>
            <person name="van Kan J.A."/>
            <person name="Viaud M."/>
            <person name="Benito E.P."/>
            <person name="Couloux A."/>
            <person name="Coutinho P.M."/>
            <person name="de Vries R.P."/>
            <person name="Dyer P.S."/>
            <person name="Fillinger S."/>
            <person name="Fournier E."/>
            <person name="Gout L."/>
            <person name="Hahn M."/>
            <person name="Kohn L."/>
            <person name="Lapalu N."/>
            <person name="Plummer K.M."/>
            <person name="Pradier J.M."/>
            <person name="Quevillon E."/>
            <person name="Sharon A."/>
            <person name="Simon A."/>
            <person name="ten Have A."/>
            <person name="Tudzynski B."/>
            <person name="Tudzynski P."/>
            <person name="Wincker P."/>
            <person name="Andrew M."/>
            <person name="Anthouard V."/>
            <person name="Beever R.E."/>
            <person name="Beffa R."/>
            <person name="Benoit I."/>
            <person name="Bouzid O."/>
            <person name="Brault B."/>
            <person name="Chen Z."/>
            <person name="Choquer M."/>
            <person name="Collemare J."/>
            <person name="Cotton P."/>
            <person name="Danchin E.G."/>
            <person name="Da Silva C."/>
            <person name="Gautier A."/>
            <person name="Giraud C."/>
            <person name="Giraud T."/>
            <person name="Gonzalez C."/>
            <person name="Grossetete S."/>
            <person name="Guldener U."/>
            <person name="Henrissat B."/>
            <person name="Howlett B.J."/>
            <person name="Kodira C."/>
            <person name="Kretschmer M."/>
            <person name="Lappartient A."/>
            <person name="Leroch M."/>
            <person name="Levis C."/>
            <person name="Mauceli E."/>
            <person name="Neuveglise C."/>
            <person name="Oeser B."/>
            <person name="Pearson M."/>
            <person name="Poulain J."/>
            <person name="Poussereau N."/>
            <person name="Quesneville H."/>
            <person name="Rascle C."/>
            <person name="Schumacher J."/>
            <person name="Segurens B."/>
            <person name="Sexton A."/>
            <person name="Silva E."/>
            <person name="Sirven C."/>
            <person name="Soanes D.M."/>
            <person name="Talbot N.J."/>
            <person name="Templeton M."/>
            <person name="Yandava C."/>
            <person name="Yarden O."/>
            <person name="Zeng Q."/>
            <person name="Rollins J.A."/>
            <person name="Lebrun M.H."/>
            <person name="Dickman M."/>
        </authorList>
    </citation>
    <scope>NUCLEOTIDE SEQUENCE [LARGE SCALE GENOMIC DNA]</scope>
    <source>
        <strain evidence="2">T4</strain>
    </source>
</reference>
<dbReference type="AlphaFoldDB" id="G2YJ54"/>
<gene>
    <name evidence="1" type="ORF">BofuT4_uP020470.1</name>
</gene>
<evidence type="ECO:0000313" key="1">
    <source>
        <dbReference type="EMBL" id="CCD51741.1"/>
    </source>
</evidence>
<dbReference type="HOGENOM" id="CLU_2605768_0_0_1"/>
<evidence type="ECO:0000313" key="2">
    <source>
        <dbReference type="Proteomes" id="UP000008177"/>
    </source>
</evidence>
<organism evidence="1 2">
    <name type="scientific">Botryotinia fuckeliana (strain T4)</name>
    <name type="common">Noble rot fungus</name>
    <name type="synonym">Botrytis cinerea</name>
    <dbReference type="NCBI Taxonomy" id="999810"/>
    <lineage>
        <taxon>Eukaryota</taxon>
        <taxon>Fungi</taxon>
        <taxon>Dikarya</taxon>
        <taxon>Ascomycota</taxon>
        <taxon>Pezizomycotina</taxon>
        <taxon>Leotiomycetes</taxon>
        <taxon>Helotiales</taxon>
        <taxon>Sclerotiniaceae</taxon>
        <taxon>Botrytis</taxon>
    </lineage>
</organism>
<dbReference type="Proteomes" id="UP000008177">
    <property type="component" value="Unplaced contigs"/>
</dbReference>
<accession>G2YJ54</accession>
<protein>
    <submittedName>
        <fullName evidence="1">Uncharacterized protein</fullName>
    </submittedName>
</protein>